<keyword evidence="5 7" id="KW-1133">Transmembrane helix</keyword>
<dbReference type="InterPro" id="IPR020846">
    <property type="entry name" value="MFS_dom"/>
</dbReference>
<reference evidence="9 10" key="1">
    <citation type="submission" date="2024-08" db="EMBL/GenBank/DDBJ databases">
        <title>Insights into the chromosomal genome structure of Flemingia macrophylla.</title>
        <authorList>
            <person name="Ding Y."/>
            <person name="Zhao Y."/>
            <person name="Bi W."/>
            <person name="Wu M."/>
            <person name="Zhao G."/>
            <person name="Gong Y."/>
            <person name="Li W."/>
            <person name="Zhang P."/>
        </authorList>
    </citation>
    <scope>NUCLEOTIDE SEQUENCE [LARGE SCALE GENOMIC DNA]</scope>
    <source>
        <strain evidence="9">DYQJB</strain>
        <tissue evidence="9">Leaf</tissue>
    </source>
</reference>
<dbReference type="InterPro" id="IPR005828">
    <property type="entry name" value="MFS_sugar_transport-like"/>
</dbReference>
<evidence type="ECO:0000256" key="4">
    <source>
        <dbReference type="ARBA" id="ARBA00022692"/>
    </source>
</evidence>
<evidence type="ECO:0000256" key="7">
    <source>
        <dbReference type="SAM" id="Phobius"/>
    </source>
</evidence>
<comment type="caution">
    <text evidence="9">The sequence shown here is derived from an EMBL/GenBank/DDBJ whole genome shotgun (WGS) entry which is preliminary data.</text>
</comment>
<evidence type="ECO:0000256" key="5">
    <source>
        <dbReference type="ARBA" id="ARBA00022989"/>
    </source>
</evidence>
<dbReference type="PROSITE" id="PS50850">
    <property type="entry name" value="MFS"/>
    <property type="match status" value="1"/>
</dbReference>
<keyword evidence="3" id="KW-0813">Transport</keyword>
<feature type="transmembrane region" description="Helical" evidence="7">
    <location>
        <begin position="66"/>
        <end position="88"/>
    </location>
</feature>
<dbReference type="InterPro" id="IPR003663">
    <property type="entry name" value="Sugar/inositol_transpt"/>
</dbReference>
<sequence length="519" mass="56205">MEEGNKAASSGEITECWNRATRSPYIMRLALCAGIGGLLFGYDTGVISGALLYIREDFEEVDKKTWLQETIVSMAVAGAIIGAAFGGWINDKLGRKKSILISDVVFFLGAVVMAAAPAPWFASHRRPVPVLPYQFGIHKAIATHLVFQGKVEEAKDILLKIYRPGEVEEEMRAMEESVKIEKEEEELNGLMSFGEKLKGAFTNDAVRRAIALSLITSGLNAVGTIMSMIFIDRYGRRRLLLVSIVGIIVCLVITSVIFFEAASHAPSISNRDSLNFGANSTCHAYTSAPNFSSWNCMQCLHAECAFCANSDSHFLPGACLAAEKSIRGVCRTKQRVWFSKGCPSKIGLLAVIVLGVYILAYAPGMGTVPWVLNSELYPLKYRGIGGGIAAVSNWCANLIVSESFLSMTETLGTAGTFLLFAGFSVVALLAIYALVPETKGLHFEELLLLPIAHVPDLSELLVNDVNVGEVILEAKAEDLKMDDLGEIELLRVDGPEVSELLGEAEGTDGVLEELHGVED</sequence>
<dbReference type="SUPFAM" id="SSF103473">
    <property type="entry name" value="MFS general substrate transporter"/>
    <property type="match status" value="2"/>
</dbReference>
<dbReference type="EMBL" id="JBGMDY010000004">
    <property type="protein sequence ID" value="KAL2339259.1"/>
    <property type="molecule type" value="Genomic_DNA"/>
</dbReference>
<dbReference type="Pfam" id="PF00083">
    <property type="entry name" value="Sugar_tr"/>
    <property type="match status" value="3"/>
</dbReference>
<evidence type="ECO:0000256" key="6">
    <source>
        <dbReference type="ARBA" id="ARBA00023136"/>
    </source>
</evidence>
<evidence type="ECO:0000259" key="8">
    <source>
        <dbReference type="PROSITE" id="PS50850"/>
    </source>
</evidence>
<feature type="transmembrane region" description="Helical" evidence="7">
    <location>
        <begin position="209"/>
        <end position="231"/>
    </location>
</feature>
<evidence type="ECO:0000256" key="1">
    <source>
        <dbReference type="ARBA" id="ARBA00004141"/>
    </source>
</evidence>
<dbReference type="InterPro" id="IPR036259">
    <property type="entry name" value="MFS_trans_sf"/>
</dbReference>
<dbReference type="AlphaFoldDB" id="A0ABD1MTV8"/>
<protein>
    <recommendedName>
        <fullName evidence="8">Major facilitator superfamily (MFS) profile domain-containing protein</fullName>
    </recommendedName>
</protein>
<comment type="subcellular location">
    <subcellularLocation>
        <location evidence="1">Membrane</location>
        <topology evidence="1">Multi-pass membrane protein</topology>
    </subcellularLocation>
</comment>
<keyword evidence="10" id="KW-1185">Reference proteome</keyword>
<dbReference type="InterPro" id="IPR005829">
    <property type="entry name" value="Sugar_transporter_CS"/>
</dbReference>
<dbReference type="PANTHER" id="PTHR48020:SF24">
    <property type="entry name" value="INOSITOL TRANSPORTER 4"/>
    <property type="match status" value="1"/>
</dbReference>
<gene>
    <name evidence="9" type="ORF">Fmac_013705</name>
</gene>
<comment type="similarity">
    <text evidence="2">Belongs to the major facilitator superfamily. Sugar transporter (TC 2.A.1.1) family.</text>
</comment>
<accession>A0ABD1MTV8</accession>
<keyword evidence="4 7" id="KW-0812">Transmembrane</keyword>
<evidence type="ECO:0000256" key="3">
    <source>
        <dbReference type="ARBA" id="ARBA00022448"/>
    </source>
</evidence>
<organism evidence="9 10">
    <name type="scientific">Flemingia macrophylla</name>
    <dbReference type="NCBI Taxonomy" id="520843"/>
    <lineage>
        <taxon>Eukaryota</taxon>
        <taxon>Viridiplantae</taxon>
        <taxon>Streptophyta</taxon>
        <taxon>Embryophyta</taxon>
        <taxon>Tracheophyta</taxon>
        <taxon>Spermatophyta</taxon>
        <taxon>Magnoliopsida</taxon>
        <taxon>eudicotyledons</taxon>
        <taxon>Gunneridae</taxon>
        <taxon>Pentapetalae</taxon>
        <taxon>rosids</taxon>
        <taxon>fabids</taxon>
        <taxon>Fabales</taxon>
        <taxon>Fabaceae</taxon>
        <taxon>Papilionoideae</taxon>
        <taxon>50 kb inversion clade</taxon>
        <taxon>NPAAA clade</taxon>
        <taxon>indigoferoid/millettioid clade</taxon>
        <taxon>Phaseoleae</taxon>
        <taxon>Flemingia</taxon>
    </lineage>
</organism>
<evidence type="ECO:0000256" key="2">
    <source>
        <dbReference type="ARBA" id="ARBA00010992"/>
    </source>
</evidence>
<evidence type="ECO:0000313" key="9">
    <source>
        <dbReference type="EMBL" id="KAL2339259.1"/>
    </source>
</evidence>
<dbReference type="PROSITE" id="PS00216">
    <property type="entry name" value="SUGAR_TRANSPORT_1"/>
    <property type="match status" value="1"/>
</dbReference>
<feature type="transmembrane region" description="Helical" evidence="7">
    <location>
        <begin position="100"/>
        <end position="122"/>
    </location>
</feature>
<feature type="transmembrane region" description="Helical" evidence="7">
    <location>
        <begin position="417"/>
        <end position="435"/>
    </location>
</feature>
<feature type="domain" description="Major facilitator superfamily (MFS) profile" evidence="8">
    <location>
        <begin position="1"/>
        <end position="439"/>
    </location>
</feature>
<proteinExistence type="inferred from homology"/>
<dbReference type="Gene3D" id="1.20.1250.20">
    <property type="entry name" value="MFS general substrate transporter like domains"/>
    <property type="match status" value="3"/>
</dbReference>
<dbReference type="InterPro" id="IPR050814">
    <property type="entry name" value="Myo-inositol_Transporter"/>
</dbReference>
<feature type="transmembrane region" description="Helical" evidence="7">
    <location>
        <begin position="346"/>
        <end position="372"/>
    </location>
</feature>
<name>A0ABD1MTV8_9FABA</name>
<evidence type="ECO:0000313" key="10">
    <source>
        <dbReference type="Proteomes" id="UP001603857"/>
    </source>
</evidence>
<dbReference type="GO" id="GO:0016020">
    <property type="term" value="C:membrane"/>
    <property type="evidence" value="ECO:0007669"/>
    <property type="project" value="UniProtKB-SubCell"/>
</dbReference>
<dbReference type="PRINTS" id="PR00171">
    <property type="entry name" value="SUGRTRNSPORT"/>
</dbReference>
<feature type="transmembrane region" description="Helical" evidence="7">
    <location>
        <begin position="384"/>
        <end position="405"/>
    </location>
</feature>
<feature type="transmembrane region" description="Helical" evidence="7">
    <location>
        <begin position="238"/>
        <end position="259"/>
    </location>
</feature>
<dbReference type="Proteomes" id="UP001603857">
    <property type="component" value="Unassembled WGS sequence"/>
</dbReference>
<keyword evidence="6 7" id="KW-0472">Membrane</keyword>
<feature type="transmembrane region" description="Helical" evidence="7">
    <location>
        <begin position="29"/>
        <end position="54"/>
    </location>
</feature>
<dbReference type="PANTHER" id="PTHR48020">
    <property type="entry name" value="PROTON MYO-INOSITOL COTRANSPORTER"/>
    <property type="match status" value="1"/>
</dbReference>